<dbReference type="SUPFAM" id="SSF63829">
    <property type="entry name" value="Calcium-dependent phosphotriesterase"/>
    <property type="match status" value="1"/>
</dbReference>
<name>A0ABT8FG33_9ACTN</name>
<dbReference type="RefSeq" id="WP_300952493.1">
    <property type="nucleotide sequence ID" value="NZ_JAUHJQ010000003.1"/>
</dbReference>
<evidence type="ECO:0000313" key="2">
    <source>
        <dbReference type="EMBL" id="MDN4173385.1"/>
    </source>
</evidence>
<proteinExistence type="predicted"/>
<reference evidence="2" key="1">
    <citation type="submission" date="2023-06" db="EMBL/GenBank/DDBJ databases">
        <title>Draft genome sequence of Nocardioides sp. SOB77.</title>
        <authorList>
            <person name="Zhang G."/>
        </authorList>
    </citation>
    <scope>NUCLEOTIDE SEQUENCE</scope>
    <source>
        <strain evidence="2">SOB77</strain>
    </source>
</reference>
<gene>
    <name evidence="2" type="ORF">QWY28_10555</name>
</gene>
<comment type="caution">
    <text evidence="2">The sequence shown here is derived from an EMBL/GenBank/DDBJ whole genome shotgun (WGS) entry which is preliminary data.</text>
</comment>
<dbReference type="Proteomes" id="UP001168620">
    <property type="component" value="Unassembled WGS sequence"/>
</dbReference>
<accession>A0ABT8FG33</accession>
<sequence length="353" mass="38111">MGALSLPLAPALLPGASAGTGSPPPPAPARVSVDLERAPRGPAPRGGWFDPRRQVIHSEGRTVALEPRLRVPLVGVRRADGGWVAAAYGINNTRIIRIRSDGRWSTIAREPDEPGGGLDLDFLVSPGGGRLAYVTDGDDSSQVVVARLDGTEVDRFATQGATLLDWADGRVWVTVDRYGGGPAPRLAVWRPGSEPTVRTERRLGSLDGLDVRTGVAWRDESGRRGVKAIPLRSGGWRSWTRIGYRFDDVSPDGRYALTYTDTPESPDAEYGFLGRLVVRDARTGRPVTVFTGRHQVGVPDGPVWESRRSVLAVVHDEEDLRLVLVRLHVDGRVEVLSRAGTGRGEQPGVVPIT</sequence>
<feature type="region of interest" description="Disordered" evidence="1">
    <location>
        <begin position="13"/>
        <end position="32"/>
    </location>
</feature>
<organism evidence="2 3">
    <name type="scientific">Nocardioides oceani</name>
    <dbReference type="NCBI Taxonomy" id="3058369"/>
    <lineage>
        <taxon>Bacteria</taxon>
        <taxon>Bacillati</taxon>
        <taxon>Actinomycetota</taxon>
        <taxon>Actinomycetes</taxon>
        <taxon>Propionibacteriales</taxon>
        <taxon>Nocardioidaceae</taxon>
        <taxon>Nocardioides</taxon>
    </lineage>
</organism>
<evidence type="ECO:0000313" key="3">
    <source>
        <dbReference type="Proteomes" id="UP001168620"/>
    </source>
</evidence>
<protein>
    <recommendedName>
        <fullName evidence="4">S9 family peptidase</fullName>
    </recommendedName>
</protein>
<keyword evidence="3" id="KW-1185">Reference proteome</keyword>
<evidence type="ECO:0008006" key="4">
    <source>
        <dbReference type="Google" id="ProtNLM"/>
    </source>
</evidence>
<evidence type="ECO:0000256" key="1">
    <source>
        <dbReference type="SAM" id="MobiDB-lite"/>
    </source>
</evidence>
<dbReference type="EMBL" id="JAUHJQ010000003">
    <property type="protein sequence ID" value="MDN4173385.1"/>
    <property type="molecule type" value="Genomic_DNA"/>
</dbReference>